<organism evidence="1 3">
    <name type="scientific">Orrella dioscoreae</name>
    <dbReference type="NCBI Taxonomy" id="1851544"/>
    <lineage>
        <taxon>Bacteria</taxon>
        <taxon>Pseudomonadati</taxon>
        <taxon>Pseudomonadota</taxon>
        <taxon>Betaproteobacteria</taxon>
        <taxon>Burkholderiales</taxon>
        <taxon>Alcaligenaceae</taxon>
        <taxon>Orrella</taxon>
    </lineage>
</organism>
<accession>A0A1C3JZQ9</accession>
<dbReference type="STRING" id="1851544.ODI_02734"/>
<evidence type="ECO:0000313" key="1">
    <source>
        <dbReference type="EMBL" id="SBT24664.1"/>
    </source>
</evidence>
<name>A0A1C3JZQ9_9BURK</name>
<reference evidence="2 3" key="2">
    <citation type="submission" date="2017-08" db="EMBL/GenBank/DDBJ databases">
        <authorList>
            <person name="de Groot N.N."/>
        </authorList>
    </citation>
    <scope>NUCLEOTIDE SEQUENCE [LARGE SCALE GENOMIC DNA]</scope>
    <source>
        <strain evidence="2">Orrdi1</strain>
    </source>
</reference>
<evidence type="ECO:0000313" key="3">
    <source>
        <dbReference type="Proteomes" id="UP000078558"/>
    </source>
</evidence>
<sequence length="68" mass="7425">MKNCLGHGWLPTCYNKMMPRSVGTPCASTNNMFIKSLWSLAICRKAQDASCFSARPRRGAAAAPTFLS</sequence>
<proteinExistence type="predicted"/>
<protein>
    <submittedName>
        <fullName evidence="1">Uncharacterized protein</fullName>
    </submittedName>
</protein>
<reference evidence="1 3" key="1">
    <citation type="submission" date="2016-06" db="EMBL/GenBank/DDBJ databases">
        <authorList>
            <person name="Kjaerup R.B."/>
            <person name="Dalgaard T.S."/>
            <person name="Juul-Madsen H.R."/>
        </authorList>
    </citation>
    <scope>NUCLEOTIDE SEQUENCE [LARGE SCALE GENOMIC DNA]</scope>
    <source>
        <strain evidence="1">Orrdi1</strain>
    </source>
</reference>
<dbReference type="KEGG" id="odi:ODI_R2661"/>
<dbReference type="EMBL" id="FLRC01000011">
    <property type="protein sequence ID" value="SBT24664.1"/>
    <property type="molecule type" value="Genomic_DNA"/>
</dbReference>
<evidence type="ECO:0000313" key="2">
    <source>
        <dbReference type="EMBL" id="SOE50356.1"/>
    </source>
</evidence>
<keyword evidence="3" id="KW-1185">Reference proteome</keyword>
<dbReference type="AlphaFoldDB" id="A0A1C3JZQ9"/>
<dbReference type="EMBL" id="LT907988">
    <property type="protein sequence ID" value="SOE50356.1"/>
    <property type="molecule type" value="Genomic_DNA"/>
</dbReference>
<gene>
    <name evidence="1" type="ORF">ODI_02734</name>
    <name evidence="2" type="ORF">ODI_R2661</name>
</gene>
<dbReference type="Proteomes" id="UP000078558">
    <property type="component" value="Chromosome I"/>
</dbReference>